<dbReference type="Proteomes" id="UP000625711">
    <property type="component" value="Unassembled WGS sequence"/>
</dbReference>
<proteinExistence type="predicted"/>
<sequence>MTEDLKGVFRSYLGKSFTNICLYTTSKSRDINRNGQTILTIKPTTSIGITMHANSQSLQPLAPLPVIVQLVTPLMVPEHHHIRPTNTIGPPHRHLLDRFMEIIMGFRAQRNCLMFQIIVA</sequence>
<evidence type="ECO:0000313" key="2">
    <source>
        <dbReference type="Proteomes" id="UP000625711"/>
    </source>
</evidence>
<organism evidence="1 2">
    <name type="scientific">Rhynchophorus ferrugineus</name>
    <name type="common">Red palm weevil</name>
    <name type="synonym">Curculio ferrugineus</name>
    <dbReference type="NCBI Taxonomy" id="354439"/>
    <lineage>
        <taxon>Eukaryota</taxon>
        <taxon>Metazoa</taxon>
        <taxon>Ecdysozoa</taxon>
        <taxon>Arthropoda</taxon>
        <taxon>Hexapoda</taxon>
        <taxon>Insecta</taxon>
        <taxon>Pterygota</taxon>
        <taxon>Neoptera</taxon>
        <taxon>Endopterygota</taxon>
        <taxon>Coleoptera</taxon>
        <taxon>Polyphaga</taxon>
        <taxon>Cucujiformia</taxon>
        <taxon>Curculionidae</taxon>
        <taxon>Dryophthorinae</taxon>
        <taxon>Rhynchophorus</taxon>
    </lineage>
</organism>
<protein>
    <submittedName>
        <fullName evidence="1">Uncharacterized protein</fullName>
    </submittedName>
</protein>
<gene>
    <name evidence="1" type="ORF">GWI33_013133</name>
</gene>
<reference evidence="1" key="1">
    <citation type="submission" date="2020-08" db="EMBL/GenBank/DDBJ databases">
        <title>Genome sequencing and assembly of the red palm weevil Rhynchophorus ferrugineus.</title>
        <authorList>
            <person name="Dias G.B."/>
            <person name="Bergman C.M."/>
            <person name="Manee M."/>
        </authorList>
    </citation>
    <scope>NUCLEOTIDE SEQUENCE</scope>
    <source>
        <strain evidence="1">AA-2017</strain>
        <tissue evidence="1">Whole larva</tissue>
    </source>
</reference>
<dbReference type="EMBL" id="JAACXV010013030">
    <property type="protein sequence ID" value="KAF7274189.1"/>
    <property type="molecule type" value="Genomic_DNA"/>
</dbReference>
<comment type="caution">
    <text evidence="1">The sequence shown here is derived from an EMBL/GenBank/DDBJ whole genome shotgun (WGS) entry which is preliminary data.</text>
</comment>
<accession>A0A834I731</accession>
<evidence type="ECO:0000313" key="1">
    <source>
        <dbReference type="EMBL" id="KAF7274189.1"/>
    </source>
</evidence>
<dbReference type="AlphaFoldDB" id="A0A834I731"/>
<name>A0A834I731_RHYFE</name>
<keyword evidence="2" id="KW-1185">Reference proteome</keyword>